<feature type="non-terminal residue" evidence="1">
    <location>
        <position position="115"/>
    </location>
</feature>
<name>A0AC60QLR2_IXOPE</name>
<evidence type="ECO:0000313" key="2">
    <source>
        <dbReference type="Proteomes" id="UP000805193"/>
    </source>
</evidence>
<reference evidence="1 2" key="1">
    <citation type="journal article" date="2020" name="Cell">
        <title>Large-Scale Comparative Analyses of Tick Genomes Elucidate Their Genetic Diversity and Vector Capacities.</title>
        <authorList>
            <consortium name="Tick Genome and Microbiome Consortium (TIGMIC)"/>
            <person name="Jia N."/>
            <person name="Wang J."/>
            <person name="Shi W."/>
            <person name="Du L."/>
            <person name="Sun Y."/>
            <person name="Zhan W."/>
            <person name="Jiang J.F."/>
            <person name="Wang Q."/>
            <person name="Zhang B."/>
            <person name="Ji P."/>
            <person name="Bell-Sakyi L."/>
            <person name="Cui X.M."/>
            <person name="Yuan T.T."/>
            <person name="Jiang B.G."/>
            <person name="Yang W.F."/>
            <person name="Lam T.T."/>
            <person name="Chang Q.C."/>
            <person name="Ding S.J."/>
            <person name="Wang X.J."/>
            <person name="Zhu J.G."/>
            <person name="Ruan X.D."/>
            <person name="Zhao L."/>
            <person name="Wei J.T."/>
            <person name="Ye R.Z."/>
            <person name="Que T.C."/>
            <person name="Du C.H."/>
            <person name="Zhou Y.H."/>
            <person name="Cheng J.X."/>
            <person name="Dai P.F."/>
            <person name="Guo W.B."/>
            <person name="Han X.H."/>
            <person name="Huang E.J."/>
            <person name="Li L.F."/>
            <person name="Wei W."/>
            <person name="Gao Y.C."/>
            <person name="Liu J.Z."/>
            <person name="Shao H.Z."/>
            <person name="Wang X."/>
            <person name="Wang C.C."/>
            <person name="Yang T.C."/>
            <person name="Huo Q.B."/>
            <person name="Li W."/>
            <person name="Chen H.Y."/>
            <person name="Chen S.E."/>
            <person name="Zhou L.G."/>
            <person name="Ni X.B."/>
            <person name="Tian J.H."/>
            <person name="Sheng Y."/>
            <person name="Liu T."/>
            <person name="Pan Y.S."/>
            <person name="Xia L.Y."/>
            <person name="Li J."/>
            <person name="Zhao F."/>
            <person name="Cao W.C."/>
        </authorList>
    </citation>
    <scope>NUCLEOTIDE SEQUENCE [LARGE SCALE GENOMIC DNA]</scope>
    <source>
        <strain evidence="1">Iper-2018</strain>
    </source>
</reference>
<organism evidence="1 2">
    <name type="scientific">Ixodes persulcatus</name>
    <name type="common">Taiga tick</name>
    <dbReference type="NCBI Taxonomy" id="34615"/>
    <lineage>
        <taxon>Eukaryota</taxon>
        <taxon>Metazoa</taxon>
        <taxon>Ecdysozoa</taxon>
        <taxon>Arthropoda</taxon>
        <taxon>Chelicerata</taxon>
        <taxon>Arachnida</taxon>
        <taxon>Acari</taxon>
        <taxon>Parasitiformes</taxon>
        <taxon>Ixodida</taxon>
        <taxon>Ixodoidea</taxon>
        <taxon>Ixodidae</taxon>
        <taxon>Ixodinae</taxon>
        <taxon>Ixodes</taxon>
    </lineage>
</organism>
<dbReference type="Proteomes" id="UP000805193">
    <property type="component" value="Unassembled WGS sequence"/>
</dbReference>
<protein>
    <submittedName>
        <fullName evidence="1">Uncharacterized protein</fullName>
    </submittedName>
</protein>
<gene>
    <name evidence="1" type="ORF">HPB47_018131</name>
</gene>
<keyword evidence="2" id="KW-1185">Reference proteome</keyword>
<sequence length="115" mass="13082">MDRLKAKRTTRRAQNTRMINDATTLMNSPDIDLSRLIGIKERLTTSNAELDRINEELEPLLSAEEFEDEYAAAAEYQGHAVMFIAQRRFKIEELETSTRPMIPATATTTPNAHDT</sequence>
<evidence type="ECO:0000313" key="1">
    <source>
        <dbReference type="EMBL" id="KAG0436128.1"/>
    </source>
</evidence>
<dbReference type="EMBL" id="JABSTQ010007183">
    <property type="protein sequence ID" value="KAG0436128.1"/>
    <property type="molecule type" value="Genomic_DNA"/>
</dbReference>
<accession>A0AC60QLR2</accession>
<proteinExistence type="predicted"/>
<comment type="caution">
    <text evidence="1">The sequence shown here is derived from an EMBL/GenBank/DDBJ whole genome shotgun (WGS) entry which is preliminary data.</text>
</comment>